<comment type="caution">
    <text evidence="1">The sequence shown here is derived from an EMBL/GenBank/DDBJ whole genome shotgun (WGS) entry which is preliminary data.</text>
</comment>
<dbReference type="AlphaFoldDB" id="A0A8S9S464"/>
<organism evidence="1 2">
    <name type="scientific">Brassica cretica</name>
    <name type="common">Mustard</name>
    <dbReference type="NCBI Taxonomy" id="69181"/>
    <lineage>
        <taxon>Eukaryota</taxon>
        <taxon>Viridiplantae</taxon>
        <taxon>Streptophyta</taxon>
        <taxon>Embryophyta</taxon>
        <taxon>Tracheophyta</taxon>
        <taxon>Spermatophyta</taxon>
        <taxon>Magnoliopsida</taxon>
        <taxon>eudicotyledons</taxon>
        <taxon>Gunneridae</taxon>
        <taxon>Pentapetalae</taxon>
        <taxon>rosids</taxon>
        <taxon>malvids</taxon>
        <taxon>Brassicales</taxon>
        <taxon>Brassicaceae</taxon>
        <taxon>Brassiceae</taxon>
        <taxon>Brassica</taxon>
    </lineage>
</organism>
<accession>A0A8S9S464</accession>
<dbReference type="Proteomes" id="UP000712600">
    <property type="component" value="Unassembled WGS sequence"/>
</dbReference>
<reference evidence="1" key="1">
    <citation type="submission" date="2019-12" db="EMBL/GenBank/DDBJ databases">
        <title>Genome sequencing and annotation of Brassica cretica.</title>
        <authorList>
            <person name="Studholme D.J."/>
            <person name="Sarris P."/>
        </authorList>
    </citation>
    <scope>NUCLEOTIDE SEQUENCE</scope>
    <source>
        <strain evidence="1">PFS-109/04</strain>
        <tissue evidence="1">Leaf</tissue>
    </source>
</reference>
<evidence type="ECO:0000313" key="1">
    <source>
        <dbReference type="EMBL" id="KAF3587468.1"/>
    </source>
</evidence>
<dbReference type="EMBL" id="QGKX02000088">
    <property type="protein sequence ID" value="KAF3587468.1"/>
    <property type="molecule type" value="Genomic_DNA"/>
</dbReference>
<protein>
    <submittedName>
        <fullName evidence="1">Uncharacterized protein</fullName>
    </submittedName>
</protein>
<evidence type="ECO:0000313" key="2">
    <source>
        <dbReference type="Proteomes" id="UP000712600"/>
    </source>
</evidence>
<name>A0A8S9S464_BRACR</name>
<proteinExistence type="predicted"/>
<sequence length="83" mass="9099">MEEVNTLFDGAISTSSRVNKLTKLEDPGKCVVPYTILGDEFLDAPCATWSIVILVSKDIAERLAIPRESLSDKINVKESMITA</sequence>
<gene>
    <name evidence="1" type="ORF">F2Q69_00029694</name>
</gene>